<gene>
    <name evidence="8" type="ORF">G5B40_16640</name>
</gene>
<dbReference type="SUPFAM" id="SSF63411">
    <property type="entry name" value="LuxS/MPP-like metallohydrolase"/>
    <property type="match status" value="2"/>
</dbReference>
<proteinExistence type="inferred from homology"/>
<keyword evidence="3" id="KW-0378">Hydrolase</keyword>
<dbReference type="PROSITE" id="PS00143">
    <property type="entry name" value="INSULINASE"/>
    <property type="match status" value="1"/>
</dbReference>
<evidence type="ECO:0000259" key="7">
    <source>
        <dbReference type="Pfam" id="PF05193"/>
    </source>
</evidence>
<dbReference type="InterPro" id="IPR011765">
    <property type="entry name" value="Pept_M16_N"/>
</dbReference>
<dbReference type="InterPro" id="IPR007863">
    <property type="entry name" value="Peptidase_M16_C"/>
</dbReference>
<dbReference type="RefSeq" id="WP_165100897.1">
    <property type="nucleotide sequence ID" value="NZ_CP049056.1"/>
</dbReference>
<organism evidence="8 9">
    <name type="scientific">Pikeienuella piscinae</name>
    <dbReference type="NCBI Taxonomy" id="2748098"/>
    <lineage>
        <taxon>Bacteria</taxon>
        <taxon>Pseudomonadati</taxon>
        <taxon>Pseudomonadota</taxon>
        <taxon>Alphaproteobacteria</taxon>
        <taxon>Rhodobacterales</taxon>
        <taxon>Paracoccaceae</taxon>
        <taxon>Pikeienuella</taxon>
    </lineage>
</organism>
<evidence type="ECO:0000256" key="5">
    <source>
        <dbReference type="SAM" id="SignalP"/>
    </source>
</evidence>
<dbReference type="InterPro" id="IPR050361">
    <property type="entry name" value="MPP/UQCRC_Complex"/>
</dbReference>
<evidence type="ECO:0000256" key="1">
    <source>
        <dbReference type="ARBA" id="ARBA00001947"/>
    </source>
</evidence>
<dbReference type="EMBL" id="CP049056">
    <property type="protein sequence ID" value="QIE56922.1"/>
    <property type="molecule type" value="Genomic_DNA"/>
</dbReference>
<evidence type="ECO:0000259" key="6">
    <source>
        <dbReference type="Pfam" id="PF00675"/>
    </source>
</evidence>
<name>A0A7L5BYV6_9RHOB</name>
<sequence>MTPRAPVLLATILTLLALPALAASKVSTFTLENGMQGVVIEDHRAPVVTQMVWYKVGSADETSGNSGIAHFLEHLMFKGTDKIPEGAFSKIVAENGGQDNAFTSYDYTAYFQRIAADRLDLVMGMEADRMRNLRLTDALVLPERDVILEERNQRTENNPGSLFREQMDAALYLNHPYGRPVIGWRSEMAELTLQDALEFYAAHYAPDNAILVVAGDVEPSAVEALAKAHFGPIPAAGVEPRRRPQEPPQLAPRRLEMADARVRQPYVIRTYLTPSRRSGGDEDAAALSILAEVLGGGGVTSRLAKKLQLEDRIAISSGASYNGSGLDYGEFSVYGVPAEGVALDDIETGFDAVMAELAETGPTDAELDRARVMIRASEIYAQDSQQGLAQRYGAGLATGLTVERIEAWPDILAGVSADDVKRAATMLRLEASVTGRLVEAKETTQ</sequence>
<feature type="domain" description="Peptidase M16 C-terminal" evidence="7">
    <location>
        <begin position="191"/>
        <end position="371"/>
    </location>
</feature>
<keyword evidence="3" id="KW-0482">Metalloprotease</keyword>
<evidence type="ECO:0000313" key="8">
    <source>
        <dbReference type="EMBL" id="QIE56922.1"/>
    </source>
</evidence>
<dbReference type="InterPro" id="IPR011249">
    <property type="entry name" value="Metalloenz_LuxS/M16"/>
</dbReference>
<evidence type="ECO:0000256" key="3">
    <source>
        <dbReference type="ARBA" id="ARBA00023049"/>
    </source>
</evidence>
<protein>
    <submittedName>
        <fullName evidence="8">Insulinase family protein</fullName>
    </submittedName>
</protein>
<dbReference type="GO" id="GO:0006508">
    <property type="term" value="P:proteolysis"/>
    <property type="evidence" value="ECO:0007669"/>
    <property type="project" value="InterPro"/>
</dbReference>
<dbReference type="Gene3D" id="3.30.830.10">
    <property type="entry name" value="Metalloenzyme, LuxS/M16 peptidase-like"/>
    <property type="match status" value="2"/>
</dbReference>
<feature type="domain" description="Peptidase M16 N-terminal" evidence="6">
    <location>
        <begin position="39"/>
        <end position="182"/>
    </location>
</feature>
<dbReference type="PANTHER" id="PTHR11851">
    <property type="entry name" value="METALLOPROTEASE"/>
    <property type="match status" value="1"/>
</dbReference>
<reference evidence="8 9" key="1">
    <citation type="submission" date="2020-02" db="EMBL/GenBank/DDBJ databases">
        <title>complete genome sequence of Rhodobacteraceae bacterium.</title>
        <authorList>
            <person name="Park J."/>
            <person name="Kim Y.-S."/>
            <person name="Kim K.-H."/>
        </authorList>
    </citation>
    <scope>NUCLEOTIDE SEQUENCE [LARGE SCALE GENOMIC DNA]</scope>
    <source>
        <strain evidence="8 9">RR4-56</strain>
    </source>
</reference>
<keyword evidence="3" id="KW-0645">Protease</keyword>
<accession>A0A7L5BYV6</accession>
<feature type="chain" id="PRO_5029571115" evidence="5">
    <location>
        <begin position="23"/>
        <end position="445"/>
    </location>
</feature>
<evidence type="ECO:0000256" key="2">
    <source>
        <dbReference type="ARBA" id="ARBA00007261"/>
    </source>
</evidence>
<keyword evidence="5" id="KW-0732">Signal</keyword>
<dbReference type="Proteomes" id="UP000503336">
    <property type="component" value="Chromosome"/>
</dbReference>
<dbReference type="AlphaFoldDB" id="A0A7L5BYV6"/>
<feature type="signal peptide" evidence="5">
    <location>
        <begin position="1"/>
        <end position="22"/>
    </location>
</feature>
<dbReference type="Pfam" id="PF05193">
    <property type="entry name" value="Peptidase_M16_C"/>
    <property type="match status" value="1"/>
</dbReference>
<dbReference type="GO" id="GO:0046872">
    <property type="term" value="F:metal ion binding"/>
    <property type="evidence" value="ECO:0007669"/>
    <property type="project" value="InterPro"/>
</dbReference>
<dbReference type="PANTHER" id="PTHR11851:SF49">
    <property type="entry name" value="MITOCHONDRIAL-PROCESSING PEPTIDASE SUBUNIT ALPHA"/>
    <property type="match status" value="1"/>
</dbReference>
<comment type="similarity">
    <text evidence="2 4">Belongs to the peptidase M16 family.</text>
</comment>
<comment type="cofactor">
    <cofactor evidence="1">
        <name>Zn(2+)</name>
        <dbReference type="ChEBI" id="CHEBI:29105"/>
    </cofactor>
</comment>
<dbReference type="KEGG" id="hdh:G5B40_16640"/>
<dbReference type="Pfam" id="PF00675">
    <property type="entry name" value="Peptidase_M16"/>
    <property type="match status" value="1"/>
</dbReference>
<dbReference type="GO" id="GO:0004222">
    <property type="term" value="F:metalloendopeptidase activity"/>
    <property type="evidence" value="ECO:0007669"/>
    <property type="project" value="InterPro"/>
</dbReference>
<keyword evidence="9" id="KW-1185">Reference proteome</keyword>
<dbReference type="InterPro" id="IPR001431">
    <property type="entry name" value="Pept_M16_Zn_BS"/>
</dbReference>
<evidence type="ECO:0000313" key="9">
    <source>
        <dbReference type="Proteomes" id="UP000503336"/>
    </source>
</evidence>
<evidence type="ECO:0000256" key="4">
    <source>
        <dbReference type="RuleBase" id="RU004447"/>
    </source>
</evidence>